<dbReference type="PANTHER" id="PTHR37017:SF11">
    <property type="entry name" value="ESTERASE_LIPASE_THIOESTERASE DOMAIN-CONTAINING PROTEIN"/>
    <property type="match status" value="1"/>
</dbReference>
<dbReference type="AlphaFoldDB" id="A0A7W7RPG1"/>
<dbReference type="EMBL" id="JACHJT010000002">
    <property type="protein sequence ID" value="MBB4935228.1"/>
    <property type="molecule type" value="Genomic_DNA"/>
</dbReference>
<accession>A0A7W7RPG1</accession>
<dbReference type="Gene3D" id="3.40.50.1820">
    <property type="entry name" value="alpha/beta hydrolase"/>
    <property type="match status" value="1"/>
</dbReference>
<reference evidence="2 3" key="1">
    <citation type="submission" date="2020-08" db="EMBL/GenBank/DDBJ databases">
        <title>Sequencing the genomes of 1000 actinobacteria strains.</title>
        <authorList>
            <person name="Klenk H.-P."/>
        </authorList>
    </citation>
    <scope>NUCLEOTIDE SEQUENCE [LARGE SCALE GENOMIC DNA]</scope>
    <source>
        <strain evidence="2 3">DSM 102030</strain>
    </source>
</reference>
<dbReference type="InterPro" id="IPR052897">
    <property type="entry name" value="Sec-Metab_Biosynth_Hydrolase"/>
</dbReference>
<dbReference type="GO" id="GO:0003824">
    <property type="term" value="F:catalytic activity"/>
    <property type="evidence" value="ECO:0007669"/>
    <property type="project" value="UniProtKB-ARBA"/>
</dbReference>
<evidence type="ECO:0000259" key="1">
    <source>
        <dbReference type="Pfam" id="PF12697"/>
    </source>
</evidence>
<sequence length="239" mass="25318">MKAPVWPSFVLVHGNFLGPWSWERVAETLRARGAHVVAPDLPSAAGDSAPGDLYADARTVRDALDATHAPVILCGHSYGGAVITEAGAEHPAATRLVYLAGAVPDIGQHLASLAPAVPDNTPEDKGEQVRALPDGRIELTPESAAHALFHDCSPAERDRALRNLRPSNPATGAQPLTRAAWHATPATYVRCRHDRMPELVSSGFTATNPLTVELPTGHCPNWSAPDDVAELLLAEAGRI</sequence>
<feature type="domain" description="AB hydrolase-1" evidence="1">
    <location>
        <begin position="9"/>
        <end position="230"/>
    </location>
</feature>
<organism evidence="2 3">
    <name type="scientific">Lipingzhangella halophila</name>
    <dbReference type="NCBI Taxonomy" id="1783352"/>
    <lineage>
        <taxon>Bacteria</taxon>
        <taxon>Bacillati</taxon>
        <taxon>Actinomycetota</taxon>
        <taxon>Actinomycetes</taxon>
        <taxon>Streptosporangiales</taxon>
        <taxon>Nocardiopsidaceae</taxon>
        <taxon>Lipingzhangella</taxon>
    </lineage>
</organism>
<proteinExistence type="predicted"/>
<dbReference type="InterPro" id="IPR000073">
    <property type="entry name" value="AB_hydrolase_1"/>
</dbReference>
<gene>
    <name evidence="2" type="ORF">F4561_006122</name>
</gene>
<evidence type="ECO:0000313" key="3">
    <source>
        <dbReference type="Proteomes" id="UP000523007"/>
    </source>
</evidence>
<dbReference type="Pfam" id="PF12697">
    <property type="entry name" value="Abhydrolase_6"/>
    <property type="match status" value="1"/>
</dbReference>
<evidence type="ECO:0000313" key="2">
    <source>
        <dbReference type="EMBL" id="MBB4935228.1"/>
    </source>
</evidence>
<dbReference type="SUPFAM" id="SSF53474">
    <property type="entry name" value="alpha/beta-Hydrolases"/>
    <property type="match status" value="1"/>
</dbReference>
<dbReference type="RefSeq" id="WP_184584985.1">
    <property type="nucleotide sequence ID" value="NZ_JACHJT010000002.1"/>
</dbReference>
<protein>
    <submittedName>
        <fullName evidence="2">Pimeloyl-ACP methyl ester carboxylesterase</fullName>
    </submittedName>
</protein>
<comment type="caution">
    <text evidence="2">The sequence shown here is derived from an EMBL/GenBank/DDBJ whole genome shotgun (WGS) entry which is preliminary data.</text>
</comment>
<dbReference type="PANTHER" id="PTHR37017">
    <property type="entry name" value="AB HYDROLASE-1 DOMAIN-CONTAINING PROTEIN-RELATED"/>
    <property type="match status" value="1"/>
</dbReference>
<dbReference type="Proteomes" id="UP000523007">
    <property type="component" value="Unassembled WGS sequence"/>
</dbReference>
<dbReference type="InterPro" id="IPR029058">
    <property type="entry name" value="AB_hydrolase_fold"/>
</dbReference>
<name>A0A7W7RPG1_9ACTN</name>
<keyword evidence="3" id="KW-1185">Reference proteome</keyword>